<dbReference type="Proteomes" id="UP001152300">
    <property type="component" value="Unassembled WGS sequence"/>
</dbReference>
<feature type="compositionally biased region" description="Basic and acidic residues" evidence="1">
    <location>
        <begin position="66"/>
        <end position="76"/>
    </location>
</feature>
<comment type="caution">
    <text evidence="2">The sequence shown here is derived from an EMBL/GenBank/DDBJ whole genome shotgun (WGS) entry which is preliminary data.</text>
</comment>
<dbReference type="EMBL" id="JAPEIS010000013">
    <property type="protein sequence ID" value="KAJ8060224.1"/>
    <property type="molecule type" value="Genomic_DNA"/>
</dbReference>
<gene>
    <name evidence="2" type="ORF">OCU04_010567</name>
</gene>
<evidence type="ECO:0000256" key="1">
    <source>
        <dbReference type="SAM" id="MobiDB-lite"/>
    </source>
</evidence>
<evidence type="ECO:0000313" key="3">
    <source>
        <dbReference type="Proteomes" id="UP001152300"/>
    </source>
</evidence>
<keyword evidence="3" id="KW-1185">Reference proteome</keyword>
<proteinExistence type="predicted"/>
<accession>A0A9X0ACC3</accession>
<evidence type="ECO:0000313" key="2">
    <source>
        <dbReference type="EMBL" id="KAJ8060224.1"/>
    </source>
</evidence>
<dbReference type="AlphaFoldDB" id="A0A9X0ACC3"/>
<sequence>MLKLCLNVYAVCARSSDNETECDAARTARAVNIYDGTLKAHPPLLNSNSIEERAPPHQRTQSGRARSFEAPRRGNLRDYPLGVPSMSSSAFSTRYSVLEEDLEIGRTWKCGGWRVEESGHGESFRIVDTCNT</sequence>
<organism evidence="2 3">
    <name type="scientific">Sclerotinia nivalis</name>
    <dbReference type="NCBI Taxonomy" id="352851"/>
    <lineage>
        <taxon>Eukaryota</taxon>
        <taxon>Fungi</taxon>
        <taxon>Dikarya</taxon>
        <taxon>Ascomycota</taxon>
        <taxon>Pezizomycotina</taxon>
        <taxon>Leotiomycetes</taxon>
        <taxon>Helotiales</taxon>
        <taxon>Sclerotiniaceae</taxon>
        <taxon>Sclerotinia</taxon>
    </lineage>
</organism>
<reference evidence="2" key="1">
    <citation type="submission" date="2022-11" db="EMBL/GenBank/DDBJ databases">
        <title>Genome Resource of Sclerotinia nivalis Strain SnTB1, a Plant Pathogen Isolated from American Ginseng.</title>
        <authorList>
            <person name="Fan S."/>
        </authorList>
    </citation>
    <scope>NUCLEOTIDE SEQUENCE</scope>
    <source>
        <strain evidence="2">SnTB1</strain>
    </source>
</reference>
<name>A0A9X0ACC3_9HELO</name>
<feature type="region of interest" description="Disordered" evidence="1">
    <location>
        <begin position="44"/>
        <end position="76"/>
    </location>
</feature>
<protein>
    <submittedName>
        <fullName evidence="2">Uncharacterized protein</fullName>
    </submittedName>
</protein>